<dbReference type="SMART" id="SM00066">
    <property type="entry name" value="GAL4"/>
    <property type="match status" value="1"/>
</dbReference>
<feature type="region of interest" description="Disordered" evidence="8">
    <location>
        <begin position="1"/>
        <end position="41"/>
    </location>
</feature>
<comment type="subcellular location">
    <subcellularLocation>
        <location evidence="1">Nucleus</location>
    </subcellularLocation>
</comment>
<keyword evidence="4" id="KW-0805">Transcription regulation</keyword>
<evidence type="ECO:0000256" key="5">
    <source>
        <dbReference type="ARBA" id="ARBA00023125"/>
    </source>
</evidence>
<evidence type="ECO:0000256" key="3">
    <source>
        <dbReference type="ARBA" id="ARBA00022833"/>
    </source>
</evidence>
<protein>
    <submittedName>
        <fullName evidence="10">Fungal-specific transcription factor domain-containing protein</fullName>
    </submittedName>
</protein>
<dbReference type="Proteomes" id="UP001182556">
    <property type="component" value="Unassembled WGS sequence"/>
</dbReference>
<evidence type="ECO:0000256" key="4">
    <source>
        <dbReference type="ARBA" id="ARBA00023015"/>
    </source>
</evidence>
<dbReference type="GO" id="GO:0005634">
    <property type="term" value="C:nucleus"/>
    <property type="evidence" value="ECO:0007669"/>
    <property type="project" value="UniProtKB-SubCell"/>
</dbReference>
<gene>
    <name evidence="10" type="ORF">DB88DRAFT_490815</name>
</gene>
<reference evidence="10" key="1">
    <citation type="submission" date="2023-02" db="EMBL/GenBank/DDBJ databases">
        <title>Identification and recombinant expression of a fungal hydrolase from Papiliotrema laurentii that hydrolyzes apple cutin and clears colloidal polyester polyurethane.</title>
        <authorList>
            <consortium name="DOE Joint Genome Institute"/>
            <person name="Roman V.A."/>
            <person name="Bojanowski C."/>
            <person name="Crable B.R."/>
            <person name="Wagner D.N."/>
            <person name="Hung C.S."/>
            <person name="Nadeau L.J."/>
            <person name="Schratz L."/>
            <person name="Haridas S."/>
            <person name="Pangilinan J."/>
            <person name="Lipzen A."/>
            <person name="Na H."/>
            <person name="Yan M."/>
            <person name="Ng V."/>
            <person name="Grigoriev I.V."/>
            <person name="Spatafora J.W."/>
            <person name="Barlow D."/>
            <person name="Biffinger J."/>
            <person name="Kelley-Loughnane N."/>
            <person name="Varaljay V.A."/>
            <person name="Crookes-Goodson W.J."/>
        </authorList>
    </citation>
    <scope>NUCLEOTIDE SEQUENCE</scope>
    <source>
        <strain evidence="10">5307AH</strain>
    </source>
</reference>
<dbReference type="CDD" id="cd12148">
    <property type="entry name" value="fungal_TF_MHR"/>
    <property type="match status" value="1"/>
</dbReference>
<evidence type="ECO:0000313" key="10">
    <source>
        <dbReference type="EMBL" id="KAK1923340.1"/>
    </source>
</evidence>
<feature type="region of interest" description="Disordered" evidence="8">
    <location>
        <begin position="56"/>
        <end position="94"/>
    </location>
</feature>
<feature type="compositionally biased region" description="Polar residues" evidence="8">
    <location>
        <begin position="79"/>
        <end position="93"/>
    </location>
</feature>
<keyword evidence="11" id="KW-1185">Reference proteome</keyword>
<dbReference type="GO" id="GO:0006351">
    <property type="term" value="P:DNA-templated transcription"/>
    <property type="evidence" value="ECO:0007669"/>
    <property type="project" value="InterPro"/>
</dbReference>
<dbReference type="InterPro" id="IPR036864">
    <property type="entry name" value="Zn2-C6_fun-type_DNA-bd_sf"/>
</dbReference>
<proteinExistence type="predicted"/>
<dbReference type="CDD" id="cd00067">
    <property type="entry name" value="GAL4"/>
    <property type="match status" value="1"/>
</dbReference>
<dbReference type="GO" id="GO:0003677">
    <property type="term" value="F:DNA binding"/>
    <property type="evidence" value="ECO:0007669"/>
    <property type="project" value="UniProtKB-KW"/>
</dbReference>
<keyword evidence="5" id="KW-0238">DNA-binding</keyword>
<evidence type="ECO:0000256" key="7">
    <source>
        <dbReference type="ARBA" id="ARBA00023242"/>
    </source>
</evidence>
<evidence type="ECO:0000256" key="6">
    <source>
        <dbReference type="ARBA" id="ARBA00023163"/>
    </source>
</evidence>
<dbReference type="InterPro" id="IPR007219">
    <property type="entry name" value="XnlR_reg_dom"/>
</dbReference>
<evidence type="ECO:0000256" key="8">
    <source>
        <dbReference type="SAM" id="MobiDB-lite"/>
    </source>
</evidence>
<dbReference type="PROSITE" id="PS50048">
    <property type="entry name" value="ZN2_CY6_FUNGAL_2"/>
    <property type="match status" value="1"/>
</dbReference>
<dbReference type="PANTHER" id="PTHR31313:SF78">
    <property type="entry name" value="TRANSCRIPTION FACTOR DOMAIN-CONTAINING PROTEIN"/>
    <property type="match status" value="1"/>
</dbReference>
<dbReference type="GO" id="GO:0008270">
    <property type="term" value="F:zinc ion binding"/>
    <property type="evidence" value="ECO:0007669"/>
    <property type="project" value="InterPro"/>
</dbReference>
<feature type="compositionally biased region" description="Basic and acidic residues" evidence="8">
    <location>
        <begin position="20"/>
        <end position="34"/>
    </location>
</feature>
<sequence>MLQTNSPERPQRKRSSRACDGCRGRRSKCEDVRDIPGIGPACKACRENRQVCDFSQPARKRGPKHNHVSPSDADDAGEQRTTSPSPVARTNPNVDHVSGIPAQLVDQLLAVYFAHIHNVWPVVPKCLFHPASAPQHLLLAMMSVAICVAPHLARNGLDSQSLFKLAEHALHRRRSESRIDVIQSLVLLSLRQTGCGDKLSAAVYCGRACSMVYALGLHLAPTGSKQSSTDWDTRSRVYWNCYVLDKTLSEETGRPFLLSYRRSSIPFPSINEVDEFEAWPPLPTSTTRQLPSIQHIPPRRGHILSCFAWTCRLGMIVEEILDLESEGPCIGPGENAWDEQFLSSRARAPSASTIERIEKQIESWKANLPPHLDFDVTSEACPLPHVVVCLGWYYTCRILLYTRSKRLSKMTGQSPRTPSLLASSTLSHASCSQAARSVIDLMGCLEKHRLLGHVSADIIHIVCLATLCQVYDSRSSDPVIAEEAQNNFNRCCKWLREFSASWSGASAHKVFFDGLIRSGTELSSSRNPGVDQHDLSSSSGLKAIGRDLSPPEPYDAAHESADLGLNIDPGLPGLMQLPQYFWNNFTEPVSQPTDLISPGVDILPGPEGVMYDRATGMQDTLLGPSSSHSIFDPMEGAVAHETTDQNGRAEGSSNQDAVFSALMRYMLDAARTE</sequence>
<feature type="domain" description="Zn(2)-C6 fungal-type" evidence="9">
    <location>
        <begin position="18"/>
        <end position="54"/>
    </location>
</feature>
<evidence type="ECO:0000313" key="11">
    <source>
        <dbReference type="Proteomes" id="UP001182556"/>
    </source>
</evidence>
<evidence type="ECO:0000256" key="1">
    <source>
        <dbReference type="ARBA" id="ARBA00004123"/>
    </source>
</evidence>
<dbReference type="GO" id="GO:0000981">
    <property type="term" value="F:DNA-binding transcription factor activity, RNA polymerase II-specific"/>
    <property type="evidence" value="ECO:0007669"/>
    <property type="project" value="InterPro"/>
</dbReference>
<dbReference type="AlphaFoldDB" id="A0AAD9CZJ8"/>
<dbReference type="SUPFAM" id="SSF57701">
    <property type="entry name" value="Zn2/Cys6 DNA-binding domain"/>
    <property type="match status" value="1"/>
</dbReference>
<keyword evidence="3" id="KW-0862">Zinc</keyword>
<feature type="compositionally biased region" description="Basic residues" evidence="8">
    <location>
        <begin position="58"/>
        <end position="67"/>
    </location>
</feature>
<keyword evidence="7" id="KW-0539">Nucleus</keyword>
<comment type="caution">
    <text evidence="10">The sequence shown here is derived from an EMBL/GenBank/DDBJ whole genome shotgun (WGS) entry which is preliminary data.</text>
</comment>
<evidence type="ECO:0000259" key="9">
    <source>
        <dbReference type="PROSITE" id="PS50048"/>
    </source>
</evidence>
<dbReference type="Gene3D" id="4.10.240.10">
    <property type="entry name" value="Zn(2)-C6 fungal-type DNA-binding domain"/>
    <property type="match status" value="1"/>
</dbReference>
<dbReference type="PROSITE" id="PS00463">
    <property type="entry name" value="ZN2_CY6_FUNGAL_1"/>
    <property type="match status" value="1"/>
</dbReference>
<keyword evidence="2" id="KW-0479">Metal-binding</keyword>
<name>A0AAD9CZJ8_PAPLA</name>
<dbReference type="Pfam" id="PF04082">
    <property type="entry name" value="Fungal_trans"/>
    <property type="match status" value="1"/>
</dbReference>
<dbReference type="SMART" id="SM00906">
    <property type="entry name" value="Fungal_trans"/>
    <property type="match status" value="1"/>
</dbReference>
<dbReference type="InterPro" id="IPR051615">
    <property type="entry name" value="Transcr_Regulatory_Elem"/>
</dbReference>
<evidence type="ECO:0000256" key="2">
    <source>
        <dbReference type="ARBA" id="ARBA00022723"/>
    </source>
</evidence>
<accession>A0AAD9CZJ8</accession>
<dbReference type="EMBL" id="JAODAN010000006">
    <property type="protein sequence ID" value="KAK1923340.1"/>
    <property type="molecule type" value="Genomic_DNA"/>
</dbReference>
<keyword evidence="6" id="KW-0804">Transcription</keyword>
<dbReference type="InterPro" id="IPR001138">
    <property type="entry name" value="Zn2Cys6_DnaBD"/>
</dbReference>
<organism evidence="10 11">
    <name type="scientific">Papiliotrema laurentii</name>
    <name type="common">Cryptococcus laurentii</name>
    <dbReference type="NCBI Taxonomy" id="5418"/>
    <lineage>
        <taxon>Eukaryota</taxon>
        <taxon>Fungi</taxon>
        <taxon>Dikarya</taxon>
        <taxon>Basidiomycota</taxon>
        <taxon>Agaricomycotina</taxon>
        <taxon>Tremellomycetes</taxon>
        <taxon>Tremellales</taxon>
        <taxon>Rhynchogastremaceae</taxon>
        <taxon>Papiliotrema</taxon>
    </lineage>
</organism>
<feature type="region of interest" description="Disordered" evidence="8">
    <location>
        <begin position="521"/>
        <end position="556"/>
    </location>
</feature>
<dbReference type="PANTHER" id="PTHR31313">
    <property type="entry name" value="TY1 ENHANCER ACTIVATOR"/>
    <property type="match status" value="1"/>
</dbReference>